<dbReference type="Proteomes" id="UP000499080">
    <property type="component" value="Unassembled WGS sequence"/>
</dbReference>
<dbReference type="AlphaFoldDB" id="A0A4Y2BM88"/>
<evidence type="ECO:0000313" key="1">
    <source>
        <dbReference type="EMBL" id="GBL92366.1"/>
    </source>
</evidence>
<evidence type="ECO:0000313" key="2">
    <source>
        <dbReference type="Proteomes" id="UP000499080"/>
    </source>
</evidence>
<dbReference type="OrthoDB" id="7890494at2759"/>
<proteinExistence type="predicted"/>
<dbReference type="EMBL" id="BGPR01000086">
    <property type="protein sequence ID" value="GBL92366.1"/>
    <property type="molecule type" value="Genomic_DNA"/>
</dbReference>
<name>A0A4Y2BM88_ARAVE</name>
<keyword evidence="2" id="KW-1185">Reference proteome</keyword>
<protein>
    <submittedName>
        <fullName evidence="1">Uncharacterized protein</fullName>
    </submittedName>
</protein>
<organism evidence="1 2">
    <name type="scientific">Araneus ventricosus</name>
    <name type="common">Orbweaver spider</name>
    <name type="synonym">Epeira ventricosa</name>
    <dbReference type="NCBI Taxonomy" id="182803"/>
    <lineage>
        <taxon>Eukaryota</taxon>
        <taxon>Metazoa</taxon>
        <taxon>Ecdysozoa</taxon>
        <taxon>Arthropoda</taxon>
        <taxon>Chelicerata</taxon>
        <taxon>Arachnida</taxon>
        <taxon>Araneae</taxon>
        <taxon>Araneomorphae</taxon>
        <taxon>Entelegynae</taxon>
        <taxon>Araneoidea</taxon>
        <taxon>Araneidae</taxon>
        <taxon>Araneus</taxon>
    </lineage>
</organism>
<accession>A0A4Y2BM88</accession>
<gene>
    <name evidence="1" type="ORF">AVEN_174668_1</name>
</gene>
<reference evidence="1 2" key="1">
    <citation type="journal article" date="2019" name="Sci. Rep.">
        <title>Orb-weaving spider Araneus ventricosus genome elucidates the spidroin gene catalogue.</title>
        <authorList>
            <person name="Kono N."/>
            <person name="Nakamura H."/>
            <person name="Ohtoshi R."/>
            <person name="Moran D.A.P."/>
            <person name="Shinohara A."/>
            <person name="Yoshida Y."/>
            <person name="Fujiwara M."/>
            <person name="Mori M."/>
            <person name="Tomita M."/>
            <person name="Arakawa K."/>
        </authorList>
    </citation>
    <scope>NUCLEOTIDE SEQUENCE [LARGE SCALE GENOMIC DNA]</scope>
</reference>
<sequence length="95" mass="11160">MVWREPQNHFDDCYFCLVNINGINRNNRSKWTYPDLVSARRPDPHSELEPIQRLTSYQSSVRTSIVPLITLLILMKVKVILRGCHEFLNVSTRMS</sequence>
<comment type="caution">
    <text evidence="1">The sequence shown here is derived from an EMBL/GenBank/DDBJ whole genome shotgun (WGS) entry which is preliminary data.</text>
</comment>